<dbReference type="PANTHER" id="PTHR37836">
    <property type="entry name" value="LMO1036 PROTEIN"/>
    <property type="match status" value="1"/>
</dbReference>
<geneLocation type="plasmid" evidence="4 5">
    <name>unnamed1</name>
</geneLocation>
<keyword evidence="4" id="KW-0614">Plasmid</keyword>
<name>A0A248UMN2_9HYPH</name>
<dbReference type="AlphaFoldDB" id="A0A248UMN2"/>
<dbReference type="InterPro" id="IPR017853">
    <property type="entry name" value="GH"/>
</dbReference>
<dbReference type="InterPro" id="IPR041239">
    <property type="entry name" value="DUF5605"/>
</dbReference>
<evidence type="ECO:0008006" key="6">
    <source>
        <dbReference type="Google" id="ProtNLM"/>
    </source>
</evidence>
<protein>
    <recommendedName>
        <fullName evidence="6">DUF5060 domain-containing protein</fullName>
    </recommendedName>
</protein>
<evidence type="ECO:0000313" key="4">
    <source>
        <dbReference type="EMBL" id="ASV87882.1"/>
    </source>
</evidence>
<feature type="domain" description="Apiosidase-like catalytic" evidence="1">
    <location>
        <begin position="100"/>
        <end position="381"/>
    </location>
</feature>
<dbReference type="EMBL" id="CP022605">
    <property type="protein sequence ID" value="ASV87882.1"/>
    <property type="molecule type" value="Genomic_DNA"/>
</dbReference>
<sequence length="506" mass="58333">MSGATVEKWGVFEASFAGPSAGNPYIEVAFDAIFKHKSRKVRVPGFYDGDGTYRLRFMPDLEGEWIFTTRSATKELNGHTGSLQAGQPSANNHGPVRVRNKFHFAYADGTPFFSFGTTCYAWTHQPLDMQDETLETLAKARFNKIRMGVFPKDYPYNTNEPLHVCFEKDADGKENFDRPNPEHLRHFEKQVAALCELGIEADIIMFHPYDRWGYADMSAEQDYRYVEYLAARLSAYRNVWWSLANEYDFLLNTKPMEQWDRYFQILEENDPYQHLRSIHNGDLNSNYDHRKPWVTHVCIQNPDVKKTQEWRDTYGKPVVNDEPEYEGDILESWGNLSPQELVHRYWISMARGGYVGHGETYSDANDLIWWAKGGKLHGEAWKRIGFLRDLLEADVKHGLEPIAPVKQWPWSRVSGARDGDGDFRLIYLGEHQPVVWSSGLPMDSDDYEVDLIDTWEMTIQPAKKIAAPITHPVRHGAIVRGGKQDAAFGVSLPRKTYQALRVRRKK</sequence>
<evidence type="ECO:0000313" key="5">
    <source>
        <dbReference type="Proteomes" id="UP000215256"/>
    </source>
</evidence>
<proteinExistence type="predicted"/>
<dbReference type="OrthoDB" id="127163at2"/>
<reference evidence="4 5" key="1">
    <citation type="submission" date="2017-07" db="EMBL/GenBank/DDBJ databases">
        <title>Phylogenetic study on the rhizospheric bacterium Ochrobactrum sp. A44.</title>
        <authorList>
            <person name="Krzyzanowska D.M."/>
            <person name="Ossowicki A."/>
            <person name="Rajewska M."/>
            <person name="Maciag T."/>
            <person name="Kaczynski Z."/>
            <person name="Czerwicka M."/>
            <person name="Jafra S."/>
        </authorList>
    </citation>
    <scope>NUCLEOTIDE SEQUENCE [LARGE SCALE GENOMIC DNA]</scope>
    <source>
        <strain evidence="4 5">A44</strain>
        <plasmid evidence="4 5">unnamed1</plasmid>
    </source>
</reference>
<evidence type="ECO:0000259" key="2">
    <source>
        <dbReference type="Pfam" id="PF16586"/>
    </source>
</evidence>
<dbReference type="Pfam" id="PF16586">
    <property type="entry name" value="DUF5060"/>
    <property type="match status" value="1"/>
</dbReference>
<dbReference type="Gene3D" id="3.20.20.80">
    <property type="entry name" value="Glycosidases"/>
    <property type="match status" value="1"/>
</dbReference>
<dbReference type="Gene3D" id="2.60.40.10">
    <property type="entry name" value="Immunoglobulins"/>
    <property type="match status" value="1"/>
</dbReference>
<dbReference type="KEGG" id="och:CES85_3132"/>
<gene>
    <name evidence="4" type="ORF">CES85_3132</name>
</gene>
<dbReference type="Gene3D" id="2.60.40.3950">
    <property type="match status" value="1"/>
</dbReference>
<dbReference type="Pfam" id="PF18310">
    <property type="entry name" value="DUF5605"/>
    <property type="match status" value="1"/>
</dbReference>
<evidence type="ECO:0000259" key="1">
    <source>
        <dbReference type="Pfam" id="PF13204"/>
    </source>
</evidence>
<feature type="domain" description="DUF5060" evidence="2">
    <location>
        <begin position="5"/>
        <end position="71"/>
    </location>
</feature>
<dbReference type="InterPro" id="IPR025277">
    <property type="entry name" value="Apiosidase-like_cat_dom"/>
</dbReference>
<feature type="domain" description="DUF5605" evidence="3">
    <location>
        <begin position="420"/>
        <end position="503"/>
    </location>
</feature>
<dbReference type="RefSeq" id="WP_095448312.1">
    <property type="nucleotide sequence ID" value="NZ_CP022605.1"/>
</dbReference>
<dbReference type="Pfam" id="PF13204">
    <property type="entry name" value="Apiosidase"/>
    <property type="match status" value="1"/>
</dbReference>
<evidence type="ECO:0000259" key="3">
    <source>
        <dbReference type="Pfam" id="PF18310"/>
    </source>
</evidence>
<dbReference type="SUPFAM" id="SSF51445">
    <property type="entry name" value="(Trans)glycosidases"/>
    <property type="match status" value="1"/>
</dbReference>
<dbReference type="PANTHER" id="PTHR37836:SF2">
    <property type="entry name" value="DUF4038 DOMAIN-CONTAINING PROTEIN"/>
    <property type="match status" value="1"/>
</dbReference>
<organism evidence="4 5">
    <name type="scientific">Ochrobactrum quorumnocens</name>
    <dbReference type="NCBI Taxonomy" id="271865"/>
    <lineage>
        <taxon>Bacteria</taxon>
        <taxon>Pseudomonadati</taxon>
        <taxon>Pseudomonadota</taxon>
        <taxon>Alphaproteobacteria</taxon>
        <taxon>Hyphomicrobiales</taxon>
        <taxon>Brucellaceae</taxon>
        <taxon>Brucella/Ochrobactrum group</taxon>
        <taxon>Ochrobactrum</taxon>
    </lineage>
</organism>
<accession>A0A248UMN2</accession>
<dbReference type="InterPro" id="IPR032260">
    <property type="entry name" value="DUF5060"/>
</dbReference>
<dbReference type="InterPro" id="IPR013783">
    <property type="entry name" value="Ig-like_fold"/>
</dbReference>
<dbReference type="Proteomes" id="UP000215256">
    <property type="component" value="Plasmid unnamed1"/>
</dbReference>